<keyword evidence="6 10" id="KW-0521">NADP</keyword>
<dbReference type="InterPro" id="IPR013328">
    <property type="entry name" value="6PGD_dom2"/>
</dbReference>
<dbReference type="Pfam" id="PF02558">
    <property type="entry name" value="ApbA"/>
    <property type="match status" value="1"/>
</dbReference>
<dbReference type="GO" id="GO:0005737">
    <property type="term" value="C:cytoplasm"/>
    <property type="evidence" value="ECO:0007669"/>
    <property type="project" value="TreeGrafter"/>
</dbReference>
<protein>
    <recommendedName>
        <fullName evidence="4 10">2-dehydropantoate 2-reductase</fullName>
        <ecNumber evidence="3 10">1.1.1.169</ecNumber>
    </recommendedName>
    <alternativeName>
        <fullName evidence="8 10">Ketopantoate reductase</fullName>
    </alternativeName>
</protein>
<evidence type="ECO:0000256" key="9">
    <source>
        <dbReference type="ARBA" id="ARBA00048793"/>
    </source>
</evidence>
<evidence type="ECO:0000256" key="1">
    <source>
        <dbReference type="ARBA" id="ARBA00004994"/>
    </source>
</evidence>
<dbReference type="InterPro" id="IPR036291">
    <property type="entry name" value="NAD(P)-bd_dom_sf"/>
</dbReference>
<accession>A0A1M4WXX1</accession>
<sequence>MNILVIGPGAIGSLWAIKLQQDGHQVAVFGRQTESHYQCQFGEHSYTFRNRQINDIKHADLILVTVKAWQVTSALHSLAHQINPDTIMMLMHNGMGTVESVRTLLPTNPIILATTTHGAFKPSSTQLFHTGQGETLIGAANEQGHRCQFLTDVLEHAFPEVHWHPQIEHALWRKLAVNCVINPLTAIHQCPNGNLALPEYQAVISRLIAEVGTVMAAENIPVHLEELTTHIDRVITATAENKSSMHQDVYHRRKTEIDFITGYLLSSAKKHRIAVPENEALYQHIRILEQQWESLI</sequence>
<dbReference type="GO" id="GO:0015940">
    <property type="term" value="P:pantothenate biosynthetic process"/>
    <property type="evidence" value="ECO:0007669"/>
    <property type="project" value="UniProtKB-UniPathway"/>
</dbReference>
<keyword evidence="14" id="KW-1185">Reference proteome</keyword>
<comment type="similarity">
    <text evidence="2 10">Belongs to the ketopantoate reductase family.</text>
</comment>
<evidence type="ECO:0000256" key="10">
    <source>
        <dbReference type="RuleBase" id="RU362068"/>
    </source>
</evidence>
<evidence type="ECO:0000256" key="5">
    <source>
        <dbReference type="ARBA" id="ARBA00022655"/>
    </source>
</evidence>
<evidence type="ECO:0000256" key="6">
    <source>
        <dbReference type="ARBA" id="ARBA00022857"/>
    </source>
</evidence>
<keyword evidence="5 10" id="KW-0566">Pantothenate biosynthesis</keyword>
<evidence type="ECO:0000256" key="7">
    <source>
        <dbReference type="ARBA" id="ARBA00023002"/>
    </source>
</evidence>
<dbReference type="AlphaFoldDB" id="A0A1M4WXX1"/>
<organism evidence="13 14">
    <name type="scientific">Vibrio gazogenes DSM 21264 = NBRC 103151</name>
    <dbReference type="NCBI Taxonomy" id="1123492"/>
    <lineage>
        <taxon>Bacteria</taxon>
        <taxon>Pseudomonadati</taxon>
        <taxon>Pseudomonadota</taxon>
        <taxon>Gammaproteobacteria</taxon>
        <taxon>Vibrionales</taxon>
        <taxon>Vibrionaceae</taxon>
        <taxon>Vibrio</taxon>
    </lineage>
</organism>
<dbReference type="NCBIfam" id="NF005087">
    <property type="entry name" value="PRK06522.1-1"/>
    <property type="match status" value="1"/>
</dbReference>
<feature type="domain" description="Ketopantoate reductase C-terminal" evidence="12">
    <location>
        <begin position="167"/>
        <end position="288"/>
    </location>
</feature>
<dbReference type="UniPathway" id="UPA00028">
    <property type="reaction ID" value="UER00004"/>
</dbReference>
<dbReference type="InterPro" id="IPR008927">
    <property type="entry name" value="6-PGluconate_DH-like_C_sf"/>
</dbReference>
<dbReference type="Proteomes" id="UP000184159">
    <property type="component" value="Unassembled WGS sequence"/>
</dbReference>
<dbReference type="NCBIfam" id="TIGR00745">
    <property type="entry name" value="apbA_panE"/>
    <property type="match status" value="1"/>
</dbReference>
<dbReference type="GO" id="GO:0050661">
    <property type="term" value="F:NADP binding"/>
    <property type="evidence" value="ECO:0007669"/>
    <property type="project" value="TreeGrafter"/>
</dbReference>
<evidence type="ECO:0000259" key="12">
    <source>
        <dbReference type="Pfam" id="PF08546"/>
    </source>
</evidence>
<comment type="function">
    <text evidence="10">Catalyzes the NADPH-dependent reduction of ketopantoate into pantoic acid.</text>
</comment>
<dbReference type="FunFam" id="1.10.1040.10:FF:000017">
    <property type="entry name" value="2-dehydropantoate 2-reductase"/>
    <property type="match status" value="1"/>
</dbReference>
<evidence type="ECO:0000313" key="14">
    <source>
        <dbReference type="Proteomes" id="UP000184159"/>
    </source>
</evidence>
<evidence type="ECO:0000256" key="2">
    <source>
        <dbReference type="ARBA" id="ARBA00007870"/>
    </source>
</evidence>
<gene>
    <name evidence="13" type="ORF">SAMN02745781_00944</name>
</gene>
<proteinExistence type="inferred from homology"/>
<dbReference type="GO" id="GO:0008677">
    <property type="term" value="F:2-dehydropantoate 2-reductase activity"/>
    <property type="evidence" value="ECO:0007669"/>
    <property type="project" value="UniProtKB-EC"/>
</dbReference>
<feature type="domain" description="Ketopantoate reductase N-terminal" evidence="11">
    <location>
        <begin position="3"/>
        <end position="141"/>
    </location>
</feature>
<evidence type="ECO:0000313" key="13">
    <source>
        <dbReference type="EMBL" id="SHE86007.1"/>
    </source>
</evidence>
<dbReference type="InterPro" id="IPR050838">
    <property type="entry name" value="Ketopantoate_reductase"/>
</dbReference>
<dbReference type="InterPro" id="IPR003710">
    <property type="entry name" value="ApbA"/>
</dbReference>
<dbReference type="PANTHER" id="PTHR43765:SF2">
    <property type="entry name" value="2-DEHYDROPANTOATE 2-REDUCTASE"/>
    <property type="match status" value="1"/>
</dbReference>
<evidence type="ECO:0000256" key="8">
    <source>
        <dbReference type="ARBA" id="ARBA00032024"/>
    </source>
</evidence>
<reference evidence="14" key="1">
    <citation type="submission" date="2016-11" db="EMBL/GenBank/DDBJ databases">
        <authorList>
            <person name="Varghese N."/>
            <person name="Submissions S."/>
        </authorList>
    </citation>
    <scope>NUCLEOTIDE SEQUENCE [LARGE SCALE GENOMIC DNA]</scope>
    <source>
        <strain evidence="14">DSM 21264</strain>
    </source>
</reference>
<dbReference type="InterPro" id="IPR013332">
    <property type="entry name" value="KPR_N"/>
</dbReference>
<keyword evidence="7 10" id="KW-0560">Oxidoreductase</keyword>
<dbReference type="SUPFAM" id="SSF51735">
    <property type="entry name" value="NAD(P)-binding Rossmann-fold domains"/>
    <property type="match status" value="1"/>
</dbReference>
<dbReference type="EMBL" id="FQUH01000003">
    <property type="protein sequence ID" value="SHE86007.1"/>
    <property type="molecule type" value="Genomic_DNA"/>
</dbReference>
<dbReference type="InterPro" id="IPR013752">
    <property type="entry name" value="KPA_reductase"/>
</dbReference>
<comment type="catalytic activity">
    <reaction evidence="9 10">
        <text>(R)-pantoate + NADP(+) = 2-dehydropantoate + NADPH + H(+)</text>
        <dbReference type="Rhea" id="RHEA:16233"/>
        <dbReference type="ChEBI" id="CHEBI:11561"/>
        <dbReference type="ChEBI" id="CHEBI:15378"/>
        <dbReference type="ChEBI" id="CHEBI:15980"/>
        <dbReference type="ChEBI" id="CHEBI:57783"/>
        <dbReference type="ChEBI" id="CHEBI:58349"/>
        <dbReference type="EC" id="1.1.1.169"/>
    </reaction>
</comment>
<evidence type="ECO:0000259" key="11">
    <source>
        <dbReference type="Pfam" id="PF02558"/>
    </source>
</evidence>
<dbReference type="EC" id="1.1.1.169" evidence="3 10"/>
<dbReference type="Gene3D" id="1.10.1040.10">
    <property type="entry name" value="N-(1-d-carboxylethyl)-l-norvaline Dehydrogenase, domain 2"/>
    <property type="match status" value="1"/>
</dbReference>
<dbReference type="SUPFAM" id="SSF48179">
    <property type="entry name" value="6-phosphogluconate dehydrogenase C-terminal domain-like"/>
    <property type="match status" value="1"/>
</dbReference>
<name>A0A1M4WXX1_VIBGA</name>
<evidence type="ECO:0000256" key="3">
    <source>
        <dbReference type="ARBA" id="ARBA00013014"/>
    </source>
</evidence>
<comment type="pathway">
    <text evidence="1 10">Cofactor biosynthesis; (R)-pantothenate biosynthesis; (R)-pantoate from 3-methyl-2-oxobutanoate: step 2/2.</text>
</comment>
<dbReference type="Gene3D" id="3.40.50.720">
    <property type="entry name" value="NAD(P)-binding Rossmann-like Domain"/>
    <property type="match status" value="1"/>
</dbReference>
<dbReference type="RefSeq" id="WP_072956164.1">
    <property type="nucleotide sequence ID" value="NZ_FQUH01000003.1"/>
</dbReference>
<dbReference type="PANTHER" id="PTHR43765">
    <property type="entry name" value="2-DEHYDROPANTOATE 2-REDUCTASE-RELATED"/>
    <property type="match status" value="1"/>
</dbReference>
<evidence type="ECO:0000256" key="4">
    <source>
        <dbReference type="ARBA" id="ARBA00019465"/>
    </source>
</evidence>
<dbReference type="Pfam" id="PF08546">
    <property type="entry name" value="ApbA_C"/>
    <property type="match status" value="1"/>
</dbReference>